<feature type="non-terminal residue" evidence="2">
    <location>
        <position position="1"/>
    </location>
</feature>
<keyword evidence="3" id="KW-1185">Reference proteome</keyword>
<accession>A0A8S4Q2B9</accession>
<dbReference type="Proteomes" id="UP000749559">
    <property type="component" value="Unassembled WGS sequence"/>
</dbReference>
<feature type="compositionally biased region" description="Basic and acidic residues" evidence="1">
    <location>
        <begin position="111"/>
        <end position="124"/>
    </location>
</feature>
<feature type="compositionally biased region" description="Polar residues" evidence="1">
    <location>
        <begin position="125"/>
        <end position="135"/>
    </location>
</feature>
<dbReference type="EMBL" id="CAIIXF020000010">
    <property type="protein sequence ID" value="CAH1797951.1"/>
    <property type="molecule type" value="Genomic_DNA"/>
</dbReference>
<reference evidence="2" key="1">
    <citation type="submission" date="2022-03" db="EMBL/GenBank/DDBJ databases">
        <authorList>
            <person name="Martin C."/>
        </authorList>
    </citation>
    <scope>NUCLEOTIDE SEQUENCE</scope>
</reference>
<name>A0A8S4Q2B9_OWEFU</name>
<evidence type="ECO:0000313" key="2">
    <source>
        <dbReference type="EMBL" id="CAH1797951.1"/>
    </source>
</evidence>
<evidence type="ECO:0000256" key="1">
    <source>
        <dbReference type="SAM" id="MobiDB-lite"/>
    </source>
</evidence>
<evidence type="ECO:0000313" key="3">
    <source>
        <dbReference type="Proteomes" id="UP000749559"/>
    </source>
</evidence>
<protein>
    <submittedName>
        <fullName evidence="2">Uncharacterized protein</fullName>
    </submittedName>
</protein>
<dbReference type="AlphaFoldDB" id="A0A8S4Q2B9"/>
<gene>
    <name evidence="2" type="ORF">OFUS_LOCUS22153</name>
</gene>
<comment type="caution">
    <text evidence="2">The sequence shown here is derived from an EMBL/GenBank/DDBJ whole genome shotgun (WGS) entry which is preliminary data.</text>
</comment>
<feature type="region of interest" description="Disordered" evidence="1">
    <location>
        <begin position="100"/>
        <end position="135"/>
    </location>
</feature>
<proteinExistence type="predicted"/>
<organism evidence="2 3">
    <name type="scientific">Owenia fusiformis</name>
    <name type="common">Polychaete worm</name>
    <dbReference type="NCBI Taxonomy" id="6347"/>
    <lineage>
        <taxon>Eukaryota</taxon>
        <taxon>Metazoa</taxon>
        <taxon>Spiralia</taxon>
        <taxon>Lophotrochozoa</taxon>
        <taxon>Annelida</taxon>
        <taxon>Polychaeta</taxon>
        <taxon>Sedentaria</taxon>
        <taxon>Canalipalpata</taxon>
        <taxon>Sabellida</taxon>
        <taxon>Oweniida</taxon>
        <taxon>Oweniidae</taxon>
        <taxon>Owenia</taxon>
    </lineage>
</organism>
<sequence length="135" mass="15793">KISHAIETCQYIRTFRFIFDKKFNKMRNFNAMLSAVLVLILAGEMNAKSYFRTDLDELERAIRIQELEAQNDQGTQTDAEPKLSWRQKLLLMNAMNKWKAINSQSESNDNEPTRRNNVVEKEDPQNGQDARQLIN</sequence>